<feature type="region of interest" description="Disordered" evidence="9">
    <location>
        <begin position="1179"/>
        <end position="1212"/>
    </location>
</feature>
<keyword evidence="5" id="KW-0255">Endonuclease</keyword>
<dbReference type="InterPro" id="IPR043128">
    <property type="entry name" value="Rev_trsase/Diguanyl_cyclase"/>
</dbReference>
<dbReference type="PANTHER" id="PTHR37984">
    <property type="entry name" value="PROTEIN CBG26694"/>
    <property type="match status" value="1"/>
</dbReference>
<accession>A0AAU9TR16</accession>
<keyword evidence="8" id="KW-0479">Metal-binding</keyword>
<keyword evidence="15" id="KW-1185">Reference proteome</keyword>
<dbReference type="InterPro" id="IPR050951">
    <property type="entry name" value="Retrovirus_Pol_polyprotein"/>
</dbReference>
<evidence type="ECO:0000256" key="3">
    <source>
        <dbReference type="ARBA" id="ARBA00022695"/>
    </source>
</evidence>
<dbReference type="SUPFAM" id="SSF50630">
    <property type="entry name" value="Acid proteases"/>
    <property type="match status" value="1"/>
</dbReference>
<dbReference type="GO" id="GO:0004190">
    <property type="term" value="F:aspartic-type endopeptidase activity"/>
    <property type="evidence" value="ECO:0007669"/>
    <property type="project" value="InterPro"/>
</dbReference>
<evidence type="ECO:0000256" key="2">
    <source>
        <dbReference type="ARBA" id="ARBA00022679"/>
    </source>
</evidence>
<dbReference type="Gene3D" id="3.30.420.10">
    <property type="entry name" value="Ribonuclease H-like superfamily/Ribonuclease H"/>
    <property type="match status" value="1"/>
</dbReference>
<dbReference type="CDD" id="cd01647">
    <property type="entry name" value="RT_LTR"/>
    <property type="match status" value="1"/>
</dbReference>
<feature type="compositionally biased region" description="Basic and acidic residues" evidence="9">
    <location>
        <begin position="1191"/>
        <end position="1207"/>
    </location>
</feature>
<feature type="domain" description="Peptidase A2" evidence="11">
    <location>
        <begin position="320"/>
        <end position="404"/>
    </location>
</feature>
<dbReference type="InterPro" id="IPR041588">
    <property type="entry name" value="Integrase_H2C2"/>
</dbReference>
<dbReference type="FunFam" id="1.10.340.70:FF:000003">
    <property type="entry name" value="Protein CBG25708"/>
    <property type="match status" value="1"/>
</dbReference>
<protein>
    <recommendedName>
        <fullName evidence="1">RNA-directed DNA polymerase</fullName>
        <ecNumber evidence="1">2.7.7.49</ecNumber>
    </recommendedName>
</protein>
<evidence type="ECO:0000256" key="6">
    <source>
        <dbReference type="ARBA" id="ARBA00022801"/>
    </source>
</evidence>
<gene>
    <name evidence="14" type="ORF">EEDITHA_LOCUS4429</name>
</gene>
<dbReference type="InterPro" id="IPR043502">
    <property type="entry name" value="DNA/RNA_pol_sf"/>
</dbReference>
<dbReference type="GO" id="GO:0042575">
    <property type="term" value="C:DNA polymerase complex"/>
    <property type="evidence" value="ECO:0007669"/>
    <property type="project" value="UniProtKB-ARBA"/>
</dbReference>
<dbReference type="InterPro" id="IPR012337">
    <property type="entry name" value="RNaseH-like_sf"/>
</dbReference>
<dbReference type="InterPro" id="IPR036397">
    <property type="entry name" value="RNaseH_sf"/>
</dbReference>
<dbReference type="GO" id="GO:0003676">
    <property type="term" value="F:nucleic acid binding"/>
    <property type="evidence" value="ECO:0007669"/>
    <property type="project" value="InterPro"/>
</dbReference>
<feature type="domain" description="CCHC-type" evidence="10">
    <location>
        <begin position="246"/>
        <end position="261"/>
    </location>
</feature>
<keyword evidence="4" id="KW-0540">Nuclease</keyword>
<dbReference type="GO" id="GO:0003964">
    <property type="term" value="F:RNA-directed DNA polymerase activity"/>
    <property type="evidence" value="ECO:0007669"/>
    <property type="project" value="UniProtKB-KW"/>
</dbReference>
<name>A0AAU9TR16_EUPED</name>
<dbReference type="FunFam" id="3.30.420.10:FF:000063">
    <property type="entry name" value="Retrovirus-related Pol polyprotein from transposon 297-like Protein"/>
    <property type="match status" value="1"/>
</dbReference>
<evidence type="ECO:0000259" key="11">
    <source>
        <dbReference type="PROSITE" id="PS50175"/>
    </source>
</evidence>
<keyword evidence="7" id="KW-0695">RNA-directed DNA polymerase</keyword>
<organism evidence="14 15">
    <name type="scientific">Euphydryas editha</name>
    <name type="common">Edith's checkerspot</name>
    <dbReference type="NCBI Taxonomy" id="104508"/>
    <lineage>
        <taxon>Eukaryota</taxon>
        <taxon>Metazoa</taxon>
        <taxon>Ecdysozoa</taxon>
        <taxon>Arthropoda</taxon>
        <taxon>Hexapoda</taxon>
        <taxon>Insecta</taxon>
        <taxon>Pterygota</taxon>
        <taxon>Neoptera</taxon>
        <taxon>Endopterygota</taxon>
        <taxon>Lepidoptera</taxon>
        <taxon>Glossata</taxon>
        <taxon>Ditrysia</taxon>
        <taxon>Papilionoidea</taxon>
        <taxon>Nymphalidae</taxon>
        <taxon>Nymphalinae</taxon>
        <taxon>Euphydryas</taxon>
    </lineage>
</organism>
<dbReference type="SUPFAM" id="SSF53098">
    <property type="entry name" value="Ribonuclease H-like"/>
    <property type="match status" value="1"/>
</dbReference>
<evidence type="ECO:0000256" key="4">
    <source>
        <dbReference type="ARBA" id="ARBA00022722"/>
    </source>
</evidence>
<keyword evidence="8" id="KW-0862">Zinc</keyword>
<dbReference type="PROSITE" id="PS50878">
    <property type="entry name" value="RT_POL"/>
    <property type="match status" value="1"/>
</dbReference>
<dbReference type="PANTHER" id="PTHR37984:SF11">
    <property type="entry name" value="INTEGRASE CATALYTIC DOMAIN-CONTAINING PROTEIN"/>
    <property type="match status" value="1"/>
</dbReference>
<dbReference type="Gene3D" id="2.40.70.10">
    <property type="entry name" value="Acid Proteases"/>
    <property type="match status" value="1"/>
</dbReference>
<dbReference type="InterPro" id="IPR041373">
    <property type="entry name" value="RT_RNaseH"/>
</dbReference>
<feature type="domain" description="Reverse transcriptase" evidence="12">
    <location>
        <begin position="474"/>
        <end position="651"/>
    </location>
</feature>
<dbReference type="Gene3D" id="3.30.70.270">
    <property type="match status" value="2"/>
</dbReference>
<feature type="domain" description="Integrase catalytic" evidence="13">
    <location>
        <begin position="1019"/>
        <end position="1172"/>
    </location>
</feature>
<reference evidence="14" key="1">
    <citation type="submission" date="2022-03" db="EMBL/GenBank/DDBJ databases">
        <authorList>
            <person name="Tunstrom K."/>
        </authorList>
    </citation>
    <scope>NUCLEOTIDE SEQUENCE</scope>
</reference>
<evidence type="ECO:0000256" key="1">
    <source>
        <dbReference type="ARBA" id="ARBA00012493"/>
    </source>
</evidence>
<dbReference type="Pfam" id="PF17917">
    <property type="entry name" value="RT_RNaseH"/>
    <property type="match status" value="1"/>
</dbReference>
<evidence type="ECO:0000256" key="8">
    <source>
        <dbReference type="PROSITE-ProRule" id="PRU00047"/>
    </source>
</evidence>
<dbReference type="Pfam" id="PF17921">
    <property type="entry name" value="Integrase_H2C2"/>
    <property type="match status" value="1"/>
</dbReference>
<dbReference type="EMBL" id="CAKOGL010000007">
    <property type="protein sequence ID" value="CAH2088251.1"/>
    <property type="molecule type" value="Genomic_DNA"/>
</dbReference>
<dbReference type="Pfam" id="PF00665">
    <property type="entry name" value="rve"/>
    <property type="match status" value="1"/>
</dbReference>
<dbReference type="GO" id="GO:0008270">
    <property type="term" value="F:zinc ion binding"/>
    <property type="evidence" value="ECO:0007669"/>
    <property type="project" value="UniProtKB-KW"/>
</dbReference>
<keyword evidence="6" id="KW-0378">Hydrolase</keyword>
<proteinExistence type="predicted"/>
<evidence type="ECO:0000313" key="14">
    <source>
        <dbReference type="EMBL" id="CAH2088251.1"/>
    </source>
</evidence>
<dbReference type="PROSITE" id="PS50175">
    <property type="entry name" value="ASP_PROT_RETROV"/>
    <property type="match status" value="1"/>
</dbReference>
<dbReference type="PROSITE" id="PS50994">
    <property type="entry name" value="INTEGRASE"/>
    <property type="match status" value="1"/>
</dbReference>
<dbReference type="FunFam" id="3.30.70.270:FF:000020">
    <property type="entry name" value="Transposon Tf2-6 polyprotein-like Protein"/>
    <property type="match status" value="1"/>
</dbReference>
<evidence type="ECO:0000313" key="15">
    <source>
        <dbReference type="Proteomes" id="UP001153954"/>
    </source>
</evidence>
<dbReference type="Pfam" id="PF00078">
    <property type="entry name" value="RVT_1"/>
    <property type="match status" value="1"/>
</dbReference>
<comment type="caution">
    <text evidence="14">The sequence shown here is derived from an EMBL/GenBank/DDBJ whole genome shotgun (WGS) entry which is preliminary data.</text>
</comment>
<feature type="region of interest" description="Disordered" evidence="9">
    <location>
        <begin position="189"/>
        <end position="226"/>
    </location>
</feature>
<keyword evidence="2" id="KW-0808">Transferase</keyword>
<dbReference type="Gene3D" id="3.10.10.10">
    <property type="entry name" value="HIV Type 1 Reverse Transcriptase, subunit A, domain 1"/>
    <property type="match status" value="1"/>
</dbReference>
<dbReference type="InterPro" id="IPR001878">
    <property type="entry name" value="Znf_CCHC"/>
</dbReference>
<feature type="compositionally biased region" description="Basic and acidic residues" evidence="9">
    <location>
        <begin position="202"/>
        <end position="222"/>
    </location>
</feature>
<sequence length="1303" mass="150378">MANQLPPPEKLDLEGDSTSVGLKWEKWKRSLHIYLEAADIVTPAKKRATLLVLGGTPLQEIYYNLPGASGEPGENVDVFEIAIKKLNDLPYFLPKQNKIYERHIFRSIKQDAGESFEKFLIKLRNQAAKCKFDKPDEHIIDQIIEKCISSELRKKMLTMGDEITLDKVITLANTLEIVNYQLESYEQKDRTENNEVNAIKSKNKEGSRSETHSKQDNEDKRPSKCTRCGTTTHLSQRFSCPAKDKKCNGCGKLGHFQRCCRTKSNQLKRKFEGKTSGDKNDNKRHRKEATVNSVEDGDIHYIFNINDDATIKCEIGGINLEMLIDSGCRLNLITAETWEYLKKNGVCCFNQEKKPNKTFLAYGSNTPLGVKGSFEAVIKANGKMERSTIYVIDNGPRDLLGKDTAMQLGVLKLGGDINQVQLNEKLNKPFPKFKDILVEIPVDSSIKPVMQPYRRIPIPLEEKINKKIEELLDLDIIEEVHGPSPWVSPIVPILKDNGEVRVCVDMRRANSAILRENHPLPCMENLLPKIKKAQYFSKLDIKNAFHQVELHPDSRYLTTFITSNGLYRYKRLMFGVTCAPELFQKILEKMLIRCEGAVNFIDDILIWGSTEEEHDSRLTKVKDILKENNVLLNQDKCIYKVEKINFLGHELTSKGVKPLPKYIKSISEFRVPKTIEELQSFLGLVNYINKWIPNLALMTEPIKEILRRKLGKKANIEEYWTHKQNKAFTKLKEALSGIQNLGYYDVNDKTQVIADASPVGLGAVLVQIDNNGPRIIAYGNRTLSQCERKYSQTEKEALALVWAIEHFNTFLFGKEFDLITDHKPLEFIFSPRSKPCARVERWVLRLQAYRYNVKYKPGRTNIADPLSRLCQHSDHSNEISPEDYILQIVELSRPRAISMQEIIKESETDNEITRVRNGIFNNQWDESIKCYKTFSEELCFYENILLRGNKIVIPQNLRKQVLHAAHEGHPGIVAMKGRLRSKVWWPRIDKDVEVMVKSCKSCTLVSLPNPPAPMKRRELPYEPWIDIAIDLLGPLPNNDYILVIIDYYSRYKEVKITRTITSSQIIKILKELFSRLGYPQSITADNGRQFVSEEFKTFCEDCNIKLFSTVPYWPQMNGEVERQNRDILKRLRIGASEKRNMRETLYEYLMMYNSTPHSVTGKSPSELFFKRRNRDKIPMLQDIDKEDDSEVRDRDKLEKEKGKEYGDRKRRAEHPELIEGDKVYVKELDKTNKLASTFNPTPHVVEKTTCGDVTVRNEETGQILRRNVIHLKRVEGEWKSIQDDNLNEDTTNINKRNNLIENH</sequence>
<evidence type="ECO:0000256" key="9">
    <source>
        <dbReference type="SAM" id="MobiDB-lite"/>
    </source>
</evidence>
<evidence type="ECO:0000256" key="7">
    <source>
        <dbReference type="ARBA" id="ARBA00022918"/>
    </source>
</evidence>
<dbReference type="SUPFAM" id="SSF56672">
    <property type="entry name" value="DNA/RNA polymerases"/>
    <property type="match status" value="1"/>
</dbReference>
<dbReference type="Gene3D" id="4.10.60.10">
    <property type="entry name" value="Zinc finger, CCHC-type"/>
    <property type="match status" value="1"/>
</dbReference>
<dbReference type="PROSITE" id="PS50158">
    <property type="entry name" value="ZF_CCHC"/>
    <property type="match status" value="1"/>
</dbReference>
<evidence type="ECO:0000259" key="10">
    <source>
        <dbReference type="PROSITE" id="PS50158"/>
    </source>
</evidence>
<dbReference type="Gene3D" id="1.10.340.70">
    <property type="match status" value="1"/>
</dbReference>
<keyword evidence="3" id="KW-0548">Nucleotidyltransferase</keyword>
<dbReference type="GO" id="GO:0006508">
    <property type="term" value="P:proteolysis"/>
    <property type="evidence" value="ECO:0007669"/>
    <property type="project" value="InterPro"/>
</dbReference>
<keyword evidence="8" id="KW-0863">Zinc-finger</keyword>
<dbReference type="InterPro" id="IPR001995">
    <property type="entry name" value="Peptidase_A2_cat"/>
</dbReference>
<dbReference type="CDD" id="cd09274">
    <property type="entry name" value="RNase_HI_RT_Ty3"/>
    <property type="match status" value="1"/>
</dbReference>
<dbReference type="GO" id="GO:0004519">
    <property type="term" value="F:endonuclease activity"/>
    <property type="evidence" value="ECO:0007669"/>
    <property type="project" value="UniProtKB-KW"/>
</dbReference>
<dbReference type="InterPro" id="IPR001584">
    <property type="entry name" value="Integrase_cat-core"/>
</dbReference>
<evidence type="ECO:0000259" key="13">
    <source>
        <dbReference type="PROSITE" id="PS50994"/>
    </source>
</evidence>
<dbReference type="InterPro" id="IPR021109">
    <property type="entry name" value="Peptidase_aspartic_dom_sf"/>
</dbReference>
<dbReference type="Proteomes" id="UP001153954">
    <property type="component" value="Unassembled WGS sequence"/>
</dbReference>
<dbReference type="GO" id="GO:0015074">
    <property type="term" value="P:DNA integration"/>
    <property type="evidence" value="ECO:0007669"/>
    <property type="project" value="InterPro"/>
</dbReference>
<evidence type="ECO:0000259" key="12">
    <source>
        <dbReference type="PROSITE" id="PS50878"/>
    </source>
</evidence>
<evidence type="ECO:0000256" key="5">
    <source>
        <dbReference type="ARBA" id="ARBA00022759"/>
    </source>
</evidence>
<dbReference type="EC" id="2.7.7.49" evidence="1"/>
<dbReference type="InterPro" id="IPR000477">
    <property type="entry name" value="RT_dom"/>
</dbReference>